<dbReference type="STRING" id="502779.C1GPG9"/>
<name>C1GPG9_PARBA</name>
<protein>
    <submittedName>
        <fullName evidence="6">Uncharacterized protein</fullName>
    </submittedName>
</protein>
<feature type="transmembrane region" description="Helical" evidence="5">
    <location>
        <begin position="6"/>
        <end position="27"/>
    </location>
</feature>
<comment type="subcellular location">
    <subcellularLocation>
        <location evidence="1">Membrane</location>
    </subcellularLocation>
</comment>
<dbReference type="HOGENOM" id="CLU_115063_1_0_1"/>
<dbReference type="KEGG" id="pbl:PAAG_00414"/>
<dbReference type="OrthoDB" id="67317at2759"/>
<dbReference type="eggNOG" id="ENOG502S504">
    <property type="taxonomic scope" value="Eukaryota"/>
</dbReference>
<evidence type="ECO:0000256" key="2">
    <source>
        <dbReference type="ARBA" id="ARBA00022692"/>
    </source>
</evidence>
<evidence type="ECO:0000256" key="1">
    <source>
        <dbReference type="ARBA" id="ARBA00004370"/>
    </source>
</evidence>
<dbReference type="RefSeq" id="XP_002797875.1">
    <property type="nucleotide sequence ID" value="XM_002797829.1"/>
</dbReference>
<evidence type="ECO:0000313" key="6">
    <source>
        <dbReference type="EMBL" id="EEH36091.1"/>
    </source>
</evidence>
<dbReference type="EMBL" id="KN293992">
    <property type="protein sequence ID" value="EEH36091.1"/>
    <property type="molecule type" value="Genomic_DNA"/>
</dbReference>
<keyword evidence="2 5" id="KW-0812">Transmembrane</keyword>
<dbReference type="GeneID" id="9101325"/>
<accession>C1GPG9</accession>
<dbReference type="Proteomes" id="UP000002059">
    <property type="component" value="Partially assembled WGS sequence"/>
</dbReference>
<sequence length="122" mass="13487">MKPVVSAANAWSCFIISIFAIIILSILGSLFKNNHHSVTGSTKDPENGPAVAASIFTAVAVYAESCSRENLQKTNRYHSARKLSHAAHALTARPPFLYSSSWYFAAYKPSYTSERVEEAQYR</sequence>
<keyword evidence="7" id="KW-1185">Reference proteome</keyword>
<keyword evidence="4 5" id="KW-0472">Membrane</keyword>
<evidence type="ECO:0000256" key="4">
    <source>
        <dbReference type="ARBA" id="ARBA00023136"/>
    </source>
</evidence>
<reference evidence="6 7" key="1">
    <citation type="journal article" date="2011" name="PLoS Genet.">
        <title>Comparative genomic analysis of human fungal pathogens causing paracoccidioidomycosis.</title>
        <authorList>
            <person name="Desjardins C.A."/>
            <person name="Champion M.D."/>
            <person name="Holder J.W."/>
            <person name="Muszewska A."/>
            <person name="Goldberg J."/>
            <person name="Bailao A.M."/>
            <person name="Brigido M.M."/>
            <person name="Ferreira M.E."/>
            <person name="Garcia A.M."/>
            <person name="Grynberg M."/>
            <person name="Gujja S."/>
            <person name="Heiman D.I."/>
            <person name="Henn M.R."/>
            <person name="Kodira C.D."/>
            <person name="Leon-Narvaez H."/>
            <person name="Longo L.V."/>
            <person name="Ma L.J."/>
            <person name="Malavazi I."/>
            <person name="Matsuo A.L."/>
            <person name="Morais F.V."/>
            <person name="Pereira M."/>
            <person name="Rodriguez-Brito S."/>
            <person name="Sakthikumar S."/>
            <person name="Salem-Izacc S.M."/>
            <person name="Sykes S.M."/>
            <person name="Teixeira M.M."/>
            <person name="Vallejo M.C."/>
            <person name="Walter M.E."/>
            <person name="Yandava C."/>
            <person name="Young S."/>
            <person name="Zeng Q."/>
            <person name="Zucker J."/>
            <person name="Felipe M.S."/>
            <person name="Goldman G.H."/>
            <person name="Haas B.J."/>
            <person name="McEwen J.G."/>
            <person name="Nino-Vega G."/>
            <person name="Puccia R."/>
            <person name="San-Blas G."/>
            <person name="Soares C.M."/>
            <person name="Birren B.W."/>
            <person name="Cuomo C.A."/>
        </authorList>
    </citation>
    <scope>NUCLEOTIDE SEQUENCE [LARGE SCALE GENOMIC DNA]</scope>
    <source>
        <strain evidence="7">ATCC MYA-826 / Pb01</strain>
    </source>
</reference>
<proteinExistence type="predicted"/>
<dbReference type="VEuPathDB" id="FungiDB:PAAG_00414"/>
<gene>
    <name evidence="6" type="ORF">PAAG_00414</name>
</gene>
<evidence type="ECO:0000256" key="3">
    <source>
        <dbReference type="ARBA" id="ARBA00022989"/>
    </source>
</evidence>
<organism evidence="6 7">
    <name type="scientific">Paracoccidioides lutzii (strain ATCC MYA-826 / Pb01)</name>
    <name type="common">Paracoccidioides brasiliensis</name>
    <dbReference type="NCBI Taxonomy" id="502779"/>
    <lineage>
        <taxon>Eukaryota</taxon>
        <taxon>Fungi</taxon>
        <taxon>Dikarya</taxon>
        <taxon>Ascomycota</taxon>
        <taxon>Pezizomycotina</taxon>
        <taxon>Eurotiomycetes</taxon>
        <taxon>Eurotiomycetidae</taxon>
        <taxon>Onygenales</taxon>
        <taxon>Ajellomycetaceae</taxon>
        <taxon>Paracoccidioides</taxon>
    </lineage>
</organism>
<dbReference type="InterPro" id="IPR056552">
    <property type="entry name" value="Ribonucl_Kappa"/>
</dbReference>
<dbReference type="AlphaFoldDB" id="C1GPG9"/>
<dbReference type="Pfam" id="PF23489">
    <property type="entry name" value="V-ATPase_su_f"/>
    <property type="match status" value="1"/>
</dbReference>
<dbReference type="GO" id="GO:0016020">
    <property type="term" value="C:membrane"/>
    <property type="evidence" value="ECO:0007669"/>
    <property type="project" value="UniProtKB-SubCell"/>
</dbReference>
<keyword evidence="3 5" id="KW-1133">Transmembrane helix</keyword>
<evidence type="ECO:0000256" key="5">
    <source>
        <dbReference type="SAM" id="Phobius"/>
    </source>
</evidence>
<evidence type="ECO:0000313" key="7">
    <source>
        <dbReference type="Proteomes" id="UP000002059"/>
    </source>
</evidence>